<name>A0A7U3YJJ4_DESPD</name>
<dbReference type="KEGG" id="dpr:Despr_0378"/>
<dbReference type="EMBL" id="CP002364">
    <property type="protein sequence ID" value="ADW16560.1"/>
    <property type="molecule type" value="Genomic_DNA"/>
</dbReference>
<evidence type="ECO:0000313" key="3">
    <source>
        <dbReference type="Proteomes" id="UP000006365"/>
    </source>
</evidence>
<evidence type="ECO:0000313" key="2">
    <source>
        <dbReference type="EMBL" id="ADW16560.1"/>
    </source>
</evidence>
<dbReference type="Proteomes" id="UP000006365">
    <property type="component" value="Chromosome"/>
</dbReference>
<feature type="region of interest" description="Disordered" evidence="1">
    <location>
        <begin position="47"/>
        <end position="67"/>
    </location>
</feature>
<proteinExistence type="predicted"/>
<evidence type="ECO:0000256" key="1">
    <source>
        <dbReference type="SAM" id="MobiDB-lite"/>
    </source>
</evidence>
<protein>
    <submittedName>
        <fullName evidence="2">Uncharacterized protein</fullName>
    </submittedName>
</protein>
<organism evidence="2 3">
    <name type="scientific">Desulfobulbus propionicus (strain ATCC 33891 / DSM 2032 / VKM B-1956 / 1pr3)</name>
    <dbReference type="NCBI Taxonomy" id="577650"/>
    <lineage>
        <taxon>Bacteria</taxon>
        <taxon>Pseudomonadati</taxon>
        <taxon>Thermodesulfobacteriota</taxon>
        <taxon>Desulfobulbia</taxon>
        <taxon>Desulfobulbales</taxon>
        <taxon>Desulfobulbaceae</taxon>
        <taxon>Desulfobulbus</taxon>
    </lineage>
</organism>
<keyword evidence="3" id="KW-1185">Reference proteome</keyword>
<reference evidence="2 3" key="1">
    <citation type="journal article" date="2011" name="Stand. Genomic Sci.">
        <title>Complete genome sequence of Desulfobulbus propionicus type strain (1pr3).</title>
        <authorList>
            <person name="Pagani I."/>
            <person name="Lapidus A."/>
            <person name="Nolan M."/>
            <person name="Lucas S."/>
            <person name="Hammon N."/>
            <person name="Deshpande S."/>
            <person name="Cheng J.F."/>
            <person name="Chertkov O."/>
            <person name="Davenport K."/>
            <person name="Tapia R."/>
            <person name="Han C."/>
            <person name="Goodwin L."/>
            <person name="Pitluck S."/>
            <person name="Liolios K."/>
            <person name="Mavromatis K."/>
            <person name="Ivanova N."/>
            <person name="Mikhailova N."/>
            <person name="Pati A."/>
            <person name="Chen A."/>
            <person name="Palaniappan K."/>
            <person name="Land M."/>
            <person name="Hauser L."/>
            <person name="Chang Y.J."/>
            <person name="Jeffries C.D."/>
            <person name="Detter J.C."/>
            <person name="Brambilla E."/>
            <person name="Kannan K.P."/>
            <person name="Djao O.D."/>
            <person name="Rohde M."/>
            <person name="Pukall R."/>
            <person name="Spring S."/>
            <person name="Goker M."/>
            <person name="Sikorski J."/>
            <person name="Woyke T."/>
            <person name="Bristow J."/>
            <person name="Eisen J.A."/>
            <person name="Markowitz V."/>
            <person name="Hugenholtz P."/>
            <person name="Kyrpides N.C."/>
            <person name="Klenk H.P."/>
        </authorList>
    </citation>
    <scope>NUCLEOTIDE SEQUENCE [LARGE SCALE GENOMIC DNA]</scope>
    <source>
        <strain evidence="3">ATCC 33891 / DSM 2032 / 1pr3</strain>
    </source>
</reference>
<dbReference type="AlphaFoldDB" id="A0A7U3YJJ4"/>
<gene>
    <name evidence="2" type="ordered locus">Despr_0378</name>
</gene>
<accession>A0A7U3YJJ4</accession>
<sequence>MNRKERGGLLVCLTLLITAPPLDHEHFCTVLSVHRGKVVLQCDKPTGMHPDERVRLGPIRKKGQEGR</sequence>
<dbReference type="RefSeq" id="WP_015723107.1">
    <property type="nucleotide sequence ID" value="NC_014972.1"/>
</dbReference>